<dbReference type="RefSeq" id="WP_344941114.1">
    <property type="nucleotide sequence ID" value="NZ_BAAAZG010000002.1"/>
</dbReference>
<feature type="transmembrane region" description="Helical" evidence="2">
    <location>
        <begin position="44"/>
        <end position="65"/>
    </location>
</feature>
<name>A0ABP7V3V6_9ACTN</name>
<protein>
    <recommendedName>
        <fullName evidence="5">LapA family protein</fullName>
    </recommendedName>
</protein>
<evidence type="ECO:0000313" key="3">
    <source>
        <dbReference type="EMBL" id="GAA4058973.1"/>
    </source>
</evidence>
<organism evidence="3 4">
    <name type="scientific">Actinomadura miaoliensis</name>
    <dbReference type="NCBI Taxonomy" id="430685"/>
    <lineage>
        <taxon>Bacteria</taxon>
        <taxon>Bacillati</taxon>
        <taxon>Actinomycetota</taxon>
        <taxon>Actinomycetes</taxon>
        <taxon>Streptosporangiales</taxon>
        <taxon>Thermomonosporaceae</taxon>
        <taxon>Actinomadura</taxon>
    </lineage>
</organism>
<keyword evidence="2" id="KW-0812">Transmembrane</keyword>
<gene>
    <name evidence="3" type="ORF">GCM10022214_09180</name>
</gene>
<evidence type="ECO:0000256" key="2">
    <source>
        <dbReference type="SAM" id="Phobius"/>
    </source>
</evidence>
<keyword evidence="2" id="KW-1133">Transmembrane helix</keyword>
<dbReference type="Proteomes" id="UP001500683">
    <property type="component" value="Unassembled WGS sequence"/>
</dbReference>
<keyword evidence="2" id="KW-0472">Membrane</keyword>
<reference evidence="4" key="1">
    <citation type="journal article" date="2019" name="Int. J. Syst. Evol. Microbiol.">
        <title>The Global Catalogue of Microorganisms (GCM) 10K type strain sequencing project: providing services to taxonomists for standard genome sequencing and annotation.</title>
        <authorList>
            <consortium name="The Broad Institute Genomics Platform"/>
            <consortium name="The Broad Institute Genome Sequencing Center for Infectious Disease"/>
            <person name="Wu L."/>
            <person name="Ma J."/>
        </authorList>
    </citation>
    <scope>NUCLEOTIDE SEQUENCE [LARGE SCALE GENOMIC DNA]</scope>
    <source>
        <strain evidence="4">JCM 16702</strain>
    </source>
</reference>
<accession>A0ABP7V3V6</accession>
<evidence type="ECO:0008006" key="5">
    <source>
        <dbReference type="Google" id="ProtNLM"/>
    </source>
</evidence>
<evidence type="ECO:0000256" key="1">
    <source>
        <dbReference type="SAM" id="MobiDB-lite"/>
    </source>
</evidence>
<dbReference type="EMBL" id="BAAAZG010000002">
    <property type="protein sequence ID" value="GAA4058973.1"/>
    <property type="molecule type" value="Genomic_DNA"/>
</dbReference>
<comment type="caution">
    <text evidence="3">The sequence shown here is derived from an EMBL/GenBank/DDBJ whole genome shotgun (WGS) entry which is preliminary data.</text>
</comment>
<proteinExistence type="predicted"/>
<feature type="compositionally biased region" description="Pro residues" evidence="1">
    <location>
        <begin position="119"/>
        <end position="138"/>
    </location>
</feature>
<evidence type="ECO:0000313" key="4">
    <source>
        <dbReference type="Proteomes" id="UP001500683"/>
    </source>
</evidence>
<keyword evidence="4" id="KW-1185">Reference proteome</keyword>
<feature type="compositionally biased region" description="Low complexity" evidence="1">
    <location>
        <begin position="109"/>
        <end position="118"/>
    </location>
</feature>
<sequence length="158" mass="16423">MAFLGILLIAAAVAVGAGVALDNSGDTTLTVFGTAVPGVSSQWQVFFAGALFAVVLVIGLVLTFMGTARTMRTRREVRALREEHEESLTTLEMEKRQLERELARIRNSAAASAARQAPAPAPAAPAQAPAPAPAPAPGPRSAARSQVTAASPFFDRAD</sequence>
<feature type="region of interest" description="Disordered" evidence="1">
    <location>
        <begin position="107"/>
        <end position="158"/>
    </location>
</feature>